<organism evidence="1 2">
    <name type="scientific">Rhizophagus irregularis (strain DAOM 197198w)</name>
    <name type="common">Glomus intraradices</name>
    <dbReference type="NCBI Taxonomy" id="1432141"/>
    <lineage>
        <taxon>Eukaryota</taxon>
        <taxon>Fungi</taxon>
        <taxon>Fungi incertae sedis</taxon>
        <taxon>Mucoromycota</taxon>
        <taxon>Glomeromycotina</taxon>
        <taxon>Glomeromycetes</taxon>
        <taxon>Glomerales</taxon>
        <taxon>Glomeraceae</taxon>
        <taxon>Rhizophagus</taxon>
    </lineage>
</organism>
<sequence length="151" mass="15903">MGTLDAPLGLAGVGAESIDVQLEHGPSEMRVTSTALGILAIDPEHAGLVAVEGDRLAMVFQIGTGGLEVAEGRFATGERQVHQATGGVVDVDQEGARRRTILEPAMIAAINLDQLAEASSAITWLVHLRRSCPTRRPQAGIHHDAPNRFLG</sequence>
<dbReference type="Proteomes" id="UP000022910">
    <property type="component" value="Unassembled WGS sequence"/>
</dbReference>
<keyword evidence="2" id="KW-1185">Reference proteome</keyword>
<dbReference type="HOGENOM" id="CLU_2023630_0_0_1"/>
<gene>
    <name evidence="1" type="ORF">RirG_023500</name>
</gene>
<evidence type="ECO:0000313" key="2">
    <source>
        <dbReference type="Proteomes" id="UP000022910"/>
    </source>
</evidence>
<proteinExistence type="predicted"/>
<accession>A0A015NDW3</accession>
<name>A0A015NDW3_RHIIW</name>
<reference evidence="1 2" key="1">
    <citation type="submission" date="2014-02" db="EMBL/GenBank/DDBJ databases">
        <title>Single nucleus genome sequencing reveals high similarity among nuclei of an endomycorrhizal fungus.</title>
        <authorList>
            <person name="Lin K."/>
            <person name="Geurts R."/>
            <person name="Zhang Z."/>
            <person name="Limpens E."/>
            <person name="Saunders D.G."/>
            <person name="Mu D."/>
            <person name="Pang E."/>
            <person name="Cao H."/>
            <person name="Cha H."/>
            <person name="Lin T."/>
            <person name="Zhou Q."/>
            <person name="Shang Y."/>
            <person name="Li Y."/>
            <person name="Ivanov S."/>
            <person name="Sharma T."/>
            <person name="Velzen R.V."/>
            <person name="Ruijter N.D."/>
            <person name="Aanen D.K."/>
            <person name="Win J."/>
            <person name="Kamoun S."/>
            <person name="Bisseling T."/>
            <person name="Huang S."/>
        </authorList>
    </citation>
    <scope>NUCLEOTIDE SEQUENCE [LARGE SCALE GENOMIC DNA]</scope>
    <source>
        <strain evidence="2">DAOM197198w</strain>
    </source>
</reference>
<dbReference type="EMBL" id="JEMT01010961">
    <property type="protein sequence ID" value="EXX77463.1"/>
    <property type="molecule type" value="Genomic_DNA"/>
</dbReference>
<evidence type="ECO:0000313" key="1">
    <source>
        <dbReference type="EMBL" id="EXX77463.1"/>
    </source>
</evidence>
<protein>
    <submittedName>
        <fullName evidence="1">Uncharacterized protein</fullName>
    </submittedName>
</protein>
<comment type="caution">
    <text evidence="1">The sequence shown here is derived from an EMBL/GenBank/DDBJ whole genome shotgun (WGS) entry which is preliminary data.</text>
</comment>
<dbReference type="AlphaFoldDB" id="A0A015NDW3"/>